<dbReference type="EMBL" id="JADGJW010000622">
    <property type="protein sequence ID" value="KAJ3214420.1"/>
    <property type="molecule type" value="Genomic_DNA"/>
</dbReference>
<feature type="region of interest" description="Disordered" evidence="1">
    <location>
        <begin position="303"/>
        <end position="329"/>
    </location>
</feature>
<organism evidence="3 4">
    <name type="scientific">Clydaea vesicula</name>
    <dbReference type="NCBI Taxonomy" id="447962"/>
    <lineage>
        <taxon>Eukaryota</taxon>
        <taxon>Fungi</taxon>
        <taxon>Fungi incertae sedis</taxon>
        <taxon>Chytridiomycota</taxon>
        <taxon>Chytridiomycota incertae sedis</taxon>
        <taxon>Chytridiomycetes</taxon>
        <taxon>Lobulomycetales</taxon>
        <taxon>Lobulomycetaceae</taxon>
        <taxon>Clydaea</taxon>
    </lineage>
</organism>
<comment type="caution">
    <text evidence="3">The sequence shown here is derived from an EMBL/GenBank/DDBJ whole genome shotgun (WGS) entry which is preliminary data.</text>
</comment>
<feature type="region of interest" description="Disordered" evidence="1">
    <location>
        <begin position="106"/>
        <end position="164"/>
    </location>
</feature>
<proteinExistence type="predicted"/>
<name>A0AAD5XYU9_9FUNG</name>
<feature type="non-terminal residue" evidence="3">
    <location>
        <position position="623"/>
    </location>
</feature>
<feature type="compositionally biased region" description="Polar residues" evidence="1">
    <location>
        <begin position="118"/>
        <end position="148"/>
    </location>
</feature>
<protein>
    <recommendedName>
        <fullName evidence="2">Protein Zds1 C-terminal domain-containing protein</fullName>
    </recommendedName>
</protein>
<keyword evidence="4" id="KW-1185">Reference proteome</keyword>
<dbReference type="InterPro" id="IPR040206">
    <property type="entry name" value="Zds1/2"/>
</dbReference>
<dbReference type="PANTHER" id="PTHR28089:SF1">
    <property type="entry name" value="PROTEIN ZDS1-RELATED"/>
    <property type="match status" value="1"/>
</dbReference>
<feature type="compositionally biased region" description="Basic residues" evidence="1">
    <location>
        <begin position="306"/>
        <end position="318"/>
    </location>
</feature>
<gene>
    <name evidence="3" type="ORF">HK099_006886</name>
</gene>
<dbReference type="SMART" id="SM01327">
    <property type="entry name" value="Zds_C"/>
    <property type="match status" value="1"/>
</dbReference>
<reference evidence="3" key="1">
    <citation type="submission" date="2020-05" db="EMBL/GenBank/DDBJ databases">
        <title>Phylogenomic resolution of chytrid fungi.</title>
        <authorList>
            <person name="Stajich J.E."/>
            <person name="Amses K."/>
            <person name="Simmons R."/>
            <person name="Seto K."/>
            <person name="Myers J."/>
            <person name="Bonds A."/>
            <person name="Quandt C.A."/>
            <person name="Barry K."/>
            <person name="Liu P."/>
            <person name="Grigoriev I."/>
            <person name="Longcore J.E."/>
            <person name="James T.Y."/>
        </authorList>
    </citation>
    <scope>NUCLEOTIDE SEQUENCE</scope>
    <source>
        <strain evidence="3">JEL0476</strain>
    </source>
</reference>
<accession>A0AAD5XYU9</accession>
<evidence type="ECO:0000313" key="4">
    <source>
        <dbReference type="Proteomes" id="UP001211065"/>
    </source>
</evidence>
<feature type="domain" description="Protein Zds1 C-terminal" evidence="2">
    <location>
        <begin position="417"/>
        <end position="469"/>
    </location>
</feature>
<dbReference type="AlphaFoldDB" id="A0AAD5XYU9"/>
<feature type="compositionally biased region" description="Basic and acidic residues" evidence="1">
    <location>
        <begin position="320"/>
        <end position="329"/>
    </location>
</feature>
<evidence type="ECO:0000313" key="3">
    <source>
        <dbReference type="EMBL" id="KAJ3214420.1"/>
    </source>
</evidence>
<dbReference type="Pfam" id="PF08632">
    <property type="entry name" value="Zds_C"/>
    <property type="match status" value="1"/>
</dbReference>
<evidence type="ECO:0000259" key="2">
    <source>
        <dbReference type="SMART" id="SM01327"/>
    </source>
</evidence>
<dbReference type="GO" id="GO:0005737">
    <property type="term" value="C:cytoplasm"/>
    <property type="evidence" value="ECO:0007669"/>
    <property type="project" value="TreeGrafter"/>
</dbReference>
<dbReference type="InterPro" id="IPR013941">
    <property type="entry name" value="ZDS1_C"/>
</dbReference>
<dbReference type="Proteomes" id="UP001211065">
    <property type="component" value="Unassembled WGS sequence"/>
</dbReference>
<dbReference type="GO" id="GO:0010971">
    <property type="term" value="P:positive regulation of G2/M transition of mitotic cell cycle"/>
    <property type="evidence" value="ECO:0007669"/>
    <property type="project" value="TreeGrafter"/>
</dbReference>
<dbReference type="PANTHER" id="PTHR28089">
    <property type="entry name" value="PROTEIN ZDS1-RELATED"/>
    <property type="match status" value="1"/>
</dbReference>
<dbReference type="GO" id="GO:0030010">
    <property type="term" value="P:establishment of cell polarity"/>
    <property type="evidence" value="ECO:0007669"/>
    <property type="project" value="TreeGrafter"/>
</dbReference>
<feature type="compositionally biased region" description="Basic and acidic residues" evidence="1">
    <location>
        <begin position="106"/>
        <end position="117"/>
    </location>
</feature>
<sequence length="623" mass="70983">MNSLSKKANLHKKLSSAFFKFVKVDKTSKLEYNTFGRNQFEQRHLKRESYSTPSSFLKISLTSPNEEISNTKICPSNKPDSQVDNKVNKLPIAEFNGERKRNLKEETAKFVDHDTRLNNESTSSVDRYFASNNTPVAQSNSDSSANNPPTSPTDPDFFSSKRRSLSQSLASPNQLWVPAHAHPEINPADFKSWISSRWMDAGVTDTNINLAKRSSLKRSKSFIENALVLDKVDPSSTNEEEISVVMEKLEDEMKNCDVIKNLPDTPNTNNNDAILTVEHNNLNILTRSQSLIEKGVKQNLFPTPLKRSKGIRGHHNNRSKSLDERPKELSQRINASTIYDTPLSTPKIVTVSDQSHEEETTKTYEGKSKLEKKKGWLKKKWKKLANLSSPQVRIDFNDGRTISLEEEYDEDVYPELPSEFTQNGVQRLPMELEKFVYQLSHQKLSVRGRPLAEQVIISNLMLYIISVHADITLNRNPRKKGKHRGKKMITEMKNTDEKALDEENGFKKESDNKNISDSGCKYIETMDLEGNEVPLRKESLNMTEVLPDLDVEKISSKNCTINVELPFNANKEVKKLDLDDEFEKKILSFEERKKISNPILEVDKCNSDANDEVPLALLKSLHV</sequence>
<evidence type="ECO:0000256" key="1">
    <source>
        <dbReference type="SAM" id="MobiDB-lite"/>
    </source>
</evidence>